<sequence length="508" mass="56482">MEYDKNIENKILTENLLPKGEQNNNIDMELNGSSNVIVNENYRRSADKDFDQLHPAVVKLKAAAENGSSVKNRNTEPNNNERPHPKTTYLETLMHLFKGNVGPGCLAMADAVKNGGLILAPILTLFLGIVCVHVQHILLQCSKEMQIKYDLAESPDYAETVELVFASSDNQKCTKYAKTMKAICNAFICITQLGFCCIYFLFIGTNLKQVLDFYGLRIPFGLLVAIILIPIWLSSLIRNLKYLAPCSGIANVCMITGLVISYYYSLQDLPPITERNFMPHDIRTLPLFFGTVIFAFEGIALVLPLQNAMKKPQNFSKCFGVLNVGMVIVSGIFVSFGTIGYLKYGEDTKASLTLNLPTDEILAQSVKLAIALGVLLGYAIQFFVAMQIMFPNIRQNFKFSDRNPIISELIFRTLMVLITFTIAVLIPELDLLLSLIGSVCSTVLALVLPPLMELIITSSCENNNRSKFVIIKNFIILLISLLGFLTGGFEALSAILQKMFSNEIFETT</sequence>
<evidence type="ECO:0000256" key="6">
    <source>
        <dbReference type="SAM" id="Phobius"/>
    </source>
</evidence>
<evidence type="ECO:0000256" key="3">
    <source>
        <dbReference type="ARBA" id="ARBA00022989"/>
    </source>
</evidence>
<feature type="domain" description="Amino acid transporter transmembrane" evidence="7">
    <location>
        <begin position="86"/>
        <end position="487"/>
    </location>
</feature>
<feature type="transmembrane region" description="Helical" evidence="6">
    <location>
        <begin position="405"/>
        <end position="426"/>
    </location>
</feature>
<dbReference type="Pfam" id="PF01490">
    <property type="entry name" value="Aa_trans"/>
    <property type="match status" value="1"/>
</dbReference>
<dbReference type="EMBL" id="JADBJN010000001">
    <property type="protein sequence ID" value="KAG5684507.1"/>
    <property type="molecule type" value="Genomic_DNA"/>
</dbReference>
<evidence type="ECO:0000256" key="4">
    <source>
        <dbReference type="ARBA" id="ARBA00023136"/>
    </source>
</evidence>
<dbReference type="Proteomes" id="UP001107558">
    <property type="component" value="Chromosome 1"/>
</dbReference>
<dbReference type="GO" id="GO:0005774">
    <property type="term" value="C:vacuolar membrane"/>
    <property type="evidence" value="ECO:0007669"/>
    <property type="project" value="TreeGrafter"/>
</dbReference>
<comment type="subcellular location">
    <subcellularLocation>
        <location evidence="1">Membrane</location>
        <topology evidence="1">Multi-pass membrane protein</topology>
    </subcellularLocation>
</comment>
<evidence type="ECO:0000313" key="9">
    <source>
        <dbReference type="Proteomes" id="UP001107558"/>
    </source>
</evidence>
<gene>
    <name evidence="8" type="ORF">PVAND_013736</name>
</gene>
<name>A0A9J6CSH0_POLVA</name>
<feature type="transmembrane region" description="Helical" evidence="6">
    <location>
        <begin position="361"/>
        <end position="384"/>
    </location>
</feature>
<organism evidence="8 9">
    <name type="scientific">Polypedilum vanderplanki</name>
    <name type="common">Sleeping chironomid midge</name>
    <dbReference type="NCBI Taxonomy" id="319348"/>
    <lineage>
        <taxon>Eukaryota</taxon>
        <taxon>Metazoa</taxon>
        <taxon>Ecdysozoa</taxon>
        <taxon>Arthropoda</taxon>
        <taxon>Hexapoda</taxon>
        <taxon>Insecta</taxon>
        <taxon>Pterygota</taxon>
        <taxon>Neoptera</taxon>
        <taxon>Endopterygota</taxon>
        <taxon>Diptera</taxon>
        <taxon>Nematocera</taxon>
        <taxon>Chironomoidea</taxon>
        <taxon>Chironomidae</taxon>
        <taxon>Chironominae</taxon>
        <taxon>Polypedilum</taxon>
        <taxon>Polypedilum</taxon>
    </lineage>
</organism>
<evidence type="ECO:0000256" key="5">
    <source>
        <dbReference type="SAM" id="MobiDB-lite"/>
    </source>
</evidence>
<dbReference type="InterPro" id="IPR013057">
    <property type="entry name" value="AA_transpt_TM"/>
</dbReference>
<accession>A0A9J6CSH0</accession>
<reference evidence="8" key="1">
    <citation type="submission" date="2021-03" db="EMBL/GenBank/DDBJ databases">
        <title>Chromosome level genome of the anhydrobiotic midge Polypedilum vanderplanki.</title>
        <authorList>
            <person name="Yoshida Y."/>
            <person name="Kikawada T."/>
            <person name="Gusev O."/>
        </authorList>
    </citation>
    <scope>NUCLEOTIDE SEQUENCE</scope>
    <source>
        <strain evidence="8">NIAS01</strain>
        <tissue evidence="8">Whole body or cell culture</tissue>
    </source>
</reference>
<feature type="transmembrane region" description="Helical" evidence="6">
    <location>
        <begin position="318"/>
        <end position="341"/>
    </location>
</feature>
<comment type="caution">
    <text evidence="8">The sequence shown here is derived from an EMBL/GenBank/DDBJ whole genome shotgun (WGS) entry which is preliminary data.</text>
</comment>
<feature type="transmembrane region" description="Helical" evidence="6">
    <location>
        <begin position="242"/>
        <end position="264"/>
    </location>
</feature>
<feature type="region of interest" description="Disordered" evidence="5">
    <location>
        <begin position="64"/>
        <end position="86"/>
    </location>
</feature>
<keyword evidence="2 6" id="KW-0812">Transmembrane</keyword>
<keyword evidence="9" id="KW-1185">Reference proteome</keyword>
<dbReference type="OrthoDB" id="1684102at2759"/>
<evidence type="ECO:0000313" key="8">
    <source>
        <dbReference type="EMBL" id="KAG5684507.1"/>
    </source>
</evidence>
<dbReference type="PANTHER" id="PTHR22950">
    <property type="entry name" value="AMINO ACID TRANSPORTER"/>
    <property type="match status" value="1"/>
</dbReference>
<feature type="transmembrane region" description="Helical" evidence="6">
    <location>
        <begin position="214"/>
        <end position="233"/>
    </location>
</feature>
<feature type="transmembrane region" description="Helical" evidence="6">
    <location>
        <begin position="284"/>
        <end position="306"/>
    </location>
</feature>
<evidence type="ECO:0000256" key="2">
    <source>
        <dbReference type="ARBA" id="ARBA00022692"/>
    </source>
</evidence>
<proteinExistence type="predicted"/>
<keyword evidence="4 6" id="KW-0472">Membrane</keyword>
<dbReference type="AlphaFoldDB" id="A0A9J6CSH0"/>
<evidence type="ECO:0000259" key="7">
    <source>
        <dbReference type="Pfam" id="PF01490"/>
    </source>
</evidence>
<evidence type="ECO:0000256" key="1">
    <source>
        <dbReference type="ARBA" id="ARBA00004141"/>
    </source>
</evidence>
<feature type="transmembrane region" description="Helical" evidence="6">
    <location>
        <begin position="182"/>
        <end position="202"/>
    </location>
</feature>
<dbReference type="PANTHER" id="PTHR22950:SF150">
    <property type="entry name" value="FI17861P1"/>
    <property type="match status" value="1"/>
</dbReference>
<feature type="transmembrane region" description="Helical" evidence="6">
    <location>
        <begin position="432"/>
        <end position="456"/>
    </location>
</feature>
<feature type="transmembrane region" description="Helical" evidence="6">
    <location>
        <begin position="468"/>
        <end position="489"/>
    </location>
</feature>
<dbReference type="GO" id="GO:0015179">
    <property type="term" value="F:L-amino acid transmembrane transporter activity"/>
    <property type="evidence" value="ECO:0007669"/>
    <property type="project" value="TreeGrafter"/>
</dbReference>
<protein>
    <recommendedName>
        <fullName evidence="7">Amino acid transporter transmembrane domain-containing protein</fullName>
    </recommendedName>
</protein>
<keyword evidence="3 6" id="KW-1133">Transmembrane helix</keyword>
<feature type="transmembrane region" description="Helical" evidence="6">
    <location>
        <begin position="118"/>
        <end position="139"/>
    </location>
</feature>